<feature type="signal peptide" evidence="2">
    <location>
        <begin position="1"/>
        <end position="20"/>
    </location>
</feature>
<feature type="chain" id="PRO_5045160349" description="Defective in cullin neddylation protein" evidence="2">
    <location>
        <begin position="21"/>
        <end position="93"/>
    </location>
</feature>
<dbReference type="PANTHER" id="PTHR12281">
    <property type="entry name" value="RP42 RELATED"/>
    <property type="match status" value="1"/>
</dbReference>
<protein>
    <recommendedName>
        <fullName evidence="1">Defective in cullin neddylation protein</fullName>
    </recommendedName>
</protein>
<name>A0ABQ8EWU4_9FUNG</name>
<dbReference type="Proteomes" id="UP001648503">
    <property type="component" value="Unassembled WGS sequence"/>
</dbReference>
<comment type="caution">
    <text evidence="4">The sequence shown here is derived from an EMBL/GenBank/DDBJ whole genome shotgun (WGS) entry which is preliminary data.</text>
</comment>
<accession>A0ABQ8EWU4</accession>
<evidence type="ECO:0000313" key="4">
    <source>
        <dbReference type="EMBL" id="KAH6587920.1"/>
    </source>
</evidence>
<feature type="domain" description="DCUN1" evidence="3">
    <location>
        <begin position="1"/>
        <end position="80"/>
    </location>
</feature>
<evidence type="ECO:0000313" key="5">
    <source>
        <dbReference type="Proteomes" id="UP001648503"/>
    </source>
</evidence>
<comment type="function">
    <text evidence="1">Neddylation of cullins play an essential role in the regulation of SCF-type complexes activity.</text>
</comment>
<dbReference type="InterPro" id="IPR005176">
    <property type="entry name" value="PONY_dom"/>
</dbReference>
<sequence>MHTILFAAIGLWNILLPAATFTIMKSLEEYLCDVGPVKVITRDQWMSLLEFAQTVDPDLAGYDLESAWPVLLDDFVTWSKTRRETDVAVDKAD</sequence>
<reference evidence="4 5" key="1">
    <citation type="submission" date="2021-02" db="EMBL/GenBank/DDBJ databases">
        <title>Variation within the Batrachochytrium salamandrivorans European outbreak.</title>
        <authorList>
            <person name="Kelly M."/>
            <person name="Pasmans F."/>
            <person name="Shea T.P."/>
            <person name="Munoz J.F."/>
            <person name="Carranza S."/>
            <person name="Cuomo C.A."/>
            <person name="Martel A."/>
        </authorList>
    </citation>
    <scope>NUCLEOTIDE SEQUENCE [LARGE SCALE GENOMIC DNA]</scope>
    <source>
        <strain evidence="4 5">AMFP18/2</strain>
    </source>
</reference>
<dbReference type="PROSITE" id="PS51229">
    <property type="entry name" value="DCUN1"/>
    <property type="match status" value="1"/>
</dbReference>
<evidence type="ECO:0000256" key="1">
    <source>
        <dbReference type="RuleBase" id="RU410713"/>
    </source>
</evidence>
<organism evidence="4 5">
    <name type="scientific">Batrachochytrium salamandrivorans</name>
    <dbReference type="NCBI Taxonomy" id="1357716"/>
    <lineage>
        <taxon>Eukaryota</taxon>
        <taxon>Fungi</taxon>
        <taxon>Fungi incertae sedis</taxon>
        <taxon>Chytridiomycota</taxon>
        <taxon>Chytridiomycota incertae sedis</taxon>
        <taxon>Chytridiomycetes</taxon>
        <taxon>Rhizophydiales</taxon>
        <taxon>Rhizophydiales incertae sedis</taxon>
        <taxon>Batrachochytrium</taxon>
    </lineage>
</organism>
<proteinExistence type="predicted"/>
<dbReference type="EMBL" id="JAFCIX010000549">
    <property type="protein sequence ID" value="KAH6587920.1"/>
    <property type="molecule type" value="Genomic_DNA"/>
</dbReference>
<gene>
    <name evidence="4" type="ORF">BASA50_011012</name>
</gene>
<keyword evidence="2" id="KW-0732">Signal</keyword>
<evidence type="ECO:0000256" key="2">
    <source>
        <dbReference type="SAM" id="SignalP"/>
    </source>
</evidence>
<dbReference type="InterPro" id="IPR042460">
    <property type="entry name" value="DCN1-like_PONY"/>
</dbReference>
<dbReference type="Pfam" id="PF03556">
    <property type="entry name" value="Cullin_binding"/>
    <property type="match status" value="1"/>
</dbReference>
<dbReference type="InterPro" id="IPR014764">
    <property type="entry name" value="DCN-prot"/>
</dbReference>
<evidence type="ECO:0000259" key="3">
    <source>
        <dbReference type="PROSITE" id="PS51229"/>
    </source>
</evidence>
<keyword evidence="5" id="KW-1185">Reference proteome</keyword>
<dbReference type="Gene3D" id="1.10.238.200">
    <property type="entry name" value="Cullin, PONY binding domain"/>
    <property type="match status" value="1"/>
</dbReference>